<gene>
    <name evidence="1" type="ORF">BC938DRAFT_472321</name>
</gene>
<dbReference type="AlphaFoldDB" id="A0A433Q6D6"/>
<dbReference type="Proteomes" id="UP000274822">
    <property type="component" value="Unassembled WGS sequence"/>
</dbReference>
<evidence type="ECO:0000313" key="2">
    <source>
        <dbReference type="Proteomes" id="UP000274822"/>
    </source>
</evidence>
<comment type="caution">
    <text evidence="1">The sequence shown here is derived from an EMBL/GenBank/DDBJ whole genome shotgun (WGS) entry which is preliminary data.</text>
</comment>
<name>A0A433Q6D6_9FUNG</name>
<dbReference type="InterPro" id="IPR012340">
    <property type="entry name" value="NA-bd_OB-fold"/>
</dbReference>
<dbReference type="SUPFAM" id="SSF50249">
    <property type="entry name" value="Nucleic acid-binding proteins"/>
    <property type="match status" value="2"/>
</dbReference>
<sequence length="184" mass="21567">MDESGSRTKTSLWYNQAKEFKRGIGSIILVCNATVEEYNRYLSLARQTCTLLNPSFRQREDLEQWYEDNKDGIAKSDFSVIEYQPMTLHEAEKRASEDEKPVYNRGRSWQQMKCTAFSTVCDKLFGRTVDEMLEIAKNKPGNFDKIFSKRIGKEYTFFIKSHLQIRADNTGIVYNAIQRMERDE</sequence>
<dbReference type="Gene3D" id="2.40.50.140">
    <property type="entry name" value="Nucleic acid-binding proteins"/>
    <property type="match status" value="2"/>
</dbReference>
<reference evidence="1 2" key="1">
    <citation type="journal article" date="2018" name="New Phytol.">
        <title>Phylogenomics of Endogonaceae and evolution of mycorrhizas within Mucoromycota.</title>
        <authorList>
            <person name="Chang Y."/>
            <person name="Desiro A."/>
            <person name="Na H."/>
            <person name="Sandor L."/>
            <person name="Lipzen A."/>
            <person name="Clum A."/>
            <person name="Barry K."/>
            <person name="Grigoriev I.V."/>
            <person name="Martin F.M."/>
            <person name="Stajich J.E."/>
            <person name="Smith M.E."/>
            <person name="Bonito G."/>
            <person name="Spatafora J.W."/>
        </authorList>
    </citation>
    <scope>NUCLEOTIDE SEQUENCE [LARGE SCALE GENOMIC DNA]</scope>
    <source>
        <strain evidence="1 2">AD002</strain>
    </source>
</reference>
<organism evidence="1 2">
    <name type="scientific">Jimgerdemannia flammicorona</name>
    <dbReference type="NCBI Taxonomy" id="994334"/>
    <lineage>
        <taxon>Eukaryota</taxon>
        <taxon>Fungi</taxon>
        <taxon>Fungi incertae sedis</taxon>
        <taxon>Mucoromycota</taxon>
        <taxon>Mucoromycotina</taxon>
        <taxon>Endogonomycetes</taxon>
        <taxon>Endogonales</taxon>
        <taxon>Endogonaceae</taxon>
        <taxon>Jimgerdemannia</taxon>
    </lineage>
</organism>
<evidence type="ECO:0000313" key="1">
    <source>
        <dbReference type="EMBL" id="RUS25332.1"/>
    </source>
</evidence>
<dbReference type="EMBL" id="RBNJ01013287">
    <property type="protein sequence ID" value="RUS25332.1"/>
    <property type="molecule type" value="Genomic_DNA"/>
</dbReference>
<proteinExistence type="predicted"/>
<keyword evidence="2" id="KW-1185">Reference proteome</keyword>
<protein>
    <submittedName>
        <fullName evidence="1">Uncharacterized protein</fullName>
    </submittedName>
</protein>
<accession>A0A433Q6D6</accession>